<accession>A0ABR2R8X9</accession>
<evidence type="ECO:0000313" key="3">
    <source>
        <dbReference type="Proteomes" id="UP001396334"/>
    </source>
</evidence>
<gene>
    <name evidence="2" type="ORF">V6N11_035950</name>
</gene>
<dbReference type="InterPro" id="IPR005174">
    <property type="entry name" value="KIB1-4_b-propeller"/>
</dbReference>
<comment type="caution">
    <text evidence="2">The sequence shown here is derived from an EMBL/GenBank/DDBJ whole genome shotgun (WGS) entry which is preliminary data.</text>
</comment>
<protein>
    <recommendedName>
        <fullName evidence="1">KIB1-4 beta-propeller domain-containing protein</fullName>
    </recommendedName>
</protein>
<proteinExistence type="predicted"/>
<dbReference type="EMBL" id="JBBPBN010000024">
    <property type="protein sequence ID" value="KAK9009415.1"/>
    <property type="molecule type" value="Genomic_DNA"/>
</dbReference>
<evidence type="ECO:0000259" key="1">
    <source>
        <dbReference type="Pfam" id="PF03478"/>
    </source>
</evidence>
<organism evidence="2 3">
    <name type="scientific">Hibiscus sabdariffa</name>
    <name type="common">roselle</name>
    <dbReference type="NCBI Taxonomy" id="183260"/>
    <lineage>
        <taxon>Eukaryota</taxon>
        <taxon>Viridiplantae</taxon>
        <taxon>Streptophyta</taxon>
        <taxon>Embryophyta</taxon>
        <taxon>Tracheophyta</taxon>
        <taxon>Spermatophyta</taxon>
        <taxon>Magnoliopsida</taxon>
        <taxon>eudicotyledons</taxon>
        <taxon>Gunneridae</taxon>
        <taxon>Pentapetalae</taxon>
        <taxon>rosids</taxon>
        <taxon>malvids</taxon>
        <taxon>Malvales</taxon>
        <taxon>Malvaceae</taxon>
        <taxon>Malvoideae</taxon>
        <taxon>Hibiscus</taxon>
    </lineage>
</organism>
<evidence type="ECO:0000313" key="2">
    <source>
        <dbReference type="EMBL" id="KAK9009415.1"/>
    </source>
</evidence>
<feature type="domain" description="KIB1-4 beta-propeller" evidence="1">
    <location>
        <begin position="280"/>
        <end position="405"/>
    </location>
</feature>
<sequence>MSMVSRAVNDSLEKLESMGQAIDDIGVSVWESTAQMISHDTNCLYLESMGQAIDDIGVSVWESTAQMISHGKDSFLSPSDDDNPDPENSTNNSINIFFNLQYLVEFFFSFLESVGQAIDDIGVSVWESTAQMISHGEMTTTGTTNFKERWRLSRHGLNWSDLPLDILERVIGRLRWVDRIQIQAVCKAWSVPSTHVPAIDELPWAMKFRWHVASSSLIQGECRLLDPLFREYLVDQRSRGIDYQFFQSAIPSASSYGWVLFIVDFFYFDEKQEHLFLYSPFTTEFDGFHGRNHAVDAAYTNGVFYCVFEGGQLGAFNVELKGWTVLVDHCPLSEYSLPHAKLIVSGADLQLLSDSSSLELLKLDFTKMDWVYENDLNNRVLFIGYTSFSVPAVGETSVLANTIFAARGSFMHPRVRFYGSTSPTQSRLYRKCIEAASCTWSWIELPSCGIWRADDLIHAV</sequence>
<reference evidence="2 3" key="1">
    <citation type="journal article" date="2024" name="G3 (Bethesda)">
        <title>Genome assembly of Hibiscus sabdariffa L. provides insights into metabolisms of medicinal natural products.</title>
        <authorList>
            <person name="Kim T."/>
        </authorList>
    </citation>
    <scope>NUCLEOTIDE SEQUENCE [LARGE SCALE GENOMIC DNA]</scope>
    <source>
        <strain evidence="2">TK-2024</strain>
        <tissue evidence="2">Old leaves</tissue>
    </source>
</reference>
<dbReference type="InterPro" id="IPR036047">
    <property type="entry name" value="F-box-like_dom_sf"/>
</dbReference>
<dbReference type="Pfam" id="PF03478">
    <property type="entry name" value="Beta-prop_KIB1-4"/>
    <property type="match status" value="1"/>
</dbReference>
<name>A0ABR2R8X9_9ROSI</name>
<dbReference type="SUPFAM" id="SSF81383">
    <property type="entry name" value="F-box domain"/>
    <property type="match status" value="1"/>
</dbReference>
<dbReference type="Proteomes" id="UP001396334">
    <property type="component" value="Unassembled WGS sequence"/>
</dbReference>
<dbReference type="PANTHER" id="PTHR33110">
    <property type="entry name" value="F-BOX/KELCH-REPEAT PROTEIN-RELATED"/>
    <property type="match status" value="1"/>
</dbReference>
<keyword evidence="3" id="KW-1185">Reference proteome</keyword>
<dbReference type="Gene3D" id="1.20.1280.50">
    <property type="match status" value="1"/>
</dbReference>
<dbReference type="CDD" id="cd09917">
    <property type="entry name" value="F-box_SF"/>
    <property type="match status" value="1"/>
</dbReference>